<accession>A0A0V1FD83</accession>
<evidence type="ECO:0000313" key="1">
    <source>
        <dbReference type="EMBL" id="KRY84010.1"/>
    </source>
</evidence>
<evidence type="ECO:0000313" key="3">
    <source>
        <dbReference type="Proteomes" id="UP000054995"/>
    </source>
</evidence>
<dbReference type="AlphaFoldDB" id="A0A0V1FD83"/>
<proteinExistence type="predicted"/>
<dbReference type="EMBL" id="JYDT01000049">
    <property type="protein sequence ID" value="KRY87839.1"/>
    <property type="molecule type" value="Genomic_DNA"/>
</dbReference>
<dbReference type="EMBL" id="JYDT01000125">
    <property type="protein sequence ID" value="KRY84010.1"/>
    <property type="molecule type" value="Genomic_DNA"/>
</dbReference>
<sequence>MTEWIWTERRMNRISQLYSIQLHRNFELLSFLSEYLKFRNYLLYCTAEPTLSSDFLRMSSFCCCGNWKNTDDGDINFNQLILWIFIS</sequence>
<comment type="caution">
    <text evidence="1">The sequence shown here is derived from an EMBL/GenBank/DDBJ whole genome shotgun (WGS) entry which is preliminary data.</text>
</comment>
<reference evidence="1 3" key="1">
    <citation type="submission" date="2015-01" db="EMBL/GenBank/DDBJ databases">
        <title>Evolution of Trichinella species and genotypes.</title>
        <authorList>
            <person name="Korhonen P.K."/>
            <person name="Edoardo P."/>
            <person name="Giuseppe L.R."/>
            <person name="Gasser R.B."/>
        </authorList>
    </citation>
    <scope>NUCLEOTIDE SEQUENCE [LARGE SCALE GENOMIC DNA]</scope>
    <source>
        <strain evidence="1">ISS470</strain>
    </source>
</reference>
<name>A0A0V1FD83_TRIPS</name>
<organism evidence="1 3">
    <name type="scientific">Trichinella pseudospiralis</name>
    <name type="common">Parasitic roundworm</name>
    <dbReference type="NCBI Taxonomy" id="6337"/>
    <lineage>
        <taxon>Eukaryota</taxon>
        <taxon>Metazoa</taxon>
        <taxon>Ecdysozoa</taxon>
        <taxon>Nematoda</taxon>
        <taxon>Enoplea</taxon>
        <taxon>Dorylaimia</taxon>
        <taxon>Trichinellida</taxon>
        <taxon>Trichinellidae</taxon>
        <taxon>Trichinella</taxon>
    </lineage>
</organism>
<gene>
    <name evidence="2" type="ORF">T4D_15085</name>
    <name evidence="1" type="ORF">T4D_3073</name>
</gene>
<dbReference type="Proteomes" id="UP000054995">
    <property type="component" value="Unassembled WGS sequence"/>
</dbReference>
<keyword evidence="3" id="KW-1185">Reference proteome</keyword>
<evidence type="ECO:0000313" key="2">
    <source>
        <dbReference type="EMBL" id="KRY87839.1"/>
    </source>
</evidence>
<protein>
    <submittedName>
        <fullName evidence="1">Uncharacterized protein</fullName>
    </submittedName>
</protein>